<organism evidence="1">
    <name type="scientific">Photinus pyralis</name>
    <name type="common">Common eastern firefly</name>
    <name type="synonym">Lampyris pyralis</name>
    <dbReference type="NCBI Taxonomy" id="7054"/>
    <lineage>
        <taxon>Eukaryota</taxon>
        <taxon>Metazoa</taxon>
        <taxon>Ecdysozoa</taxon>
        <taxon>Arthropoda</taxon>
        <taxon>Hexapoda</taxon>
        <taxon>Insecta</taxon>
        <taxon>Pterygota</taxon>
        <taxon>Neoptera</taxon>
        <taxon>Endopterygota</taxon>
        <taxon>Coleoptera</taxon>
        <taxon>Polyphaga</taxon>
        <taxon>Elateriformia</taxon>
        <taxon>Elateroidea</taxon>
        <taxon>Lampyridae</taxon>
        <taxon>Lampyrinae</taxon>
        <taxon>Photinus</taxon>
    </lineage>
</organism>
<dbReference type="EMBL" id="GEZM01058966">
    <property type="protein sequence ID" value="JAV71597.1"/>
    <property type="molecule type" value="Transcribed_RNA"/>
</dbReference>
<evidence type="ECO:0000313" key="1">
    <source>
        <dbReference type="EMBL" id="JAV71597.1"/>
    </source>
</evidence>
<proteinExistence type="predicted"/>
<reference evidence="1" key="1">
    <citation type="journal article" date="2016" name="Sci. Rep.">
        <title>Molecular characterization of firefly nuptial gifts: a multi-omics approach sheds light on postcopulatory sexual selection.</title>
        <authorList>
            <person name="Al-Wathiqui N."/>
            <person name="Fallon T.R."/>
            <person name="South A."/>
            <person name="Weng J.K."/>
            <person name="Lewis S.M."/>
        </authorList>
    </citation>
    <scope>NUCLEOTIDE SEQUENCE</scope>
</reference>
<dbReference type="PANTHER" id="PTHR37162">
    <property type="entry name" value="HAT FAMILY DIMERISATION DOMAINCONTAINING PROTEIN-RELATED"/>
    <property type="match status" value="1"/>
</dbReference>
<protein>
    <submittedName>
        <fullName evidence="1">Uncharacterized protein</fullName>
    </submittedName>
</protein>
<sequence length="168" mass="19161">MGPKPKRMCKFSDDIGKEYPFIKKSKLDSEVYCEKCKSVFSIGYGGKRDITRHLGSEKHKNVLLSLASSSQVTNYFRREEFGSSEKKIALSEAVFSFHTVVHNQTFRSMDCTTKIIQHLFEKKFACRRTKTEAIIKKVIAPFAASELTNDLESLDYVSIFSDASNHKD</sequence>
<name>A0A1Y1LKR0_PHOPY</name>
<dbReference type="PANTHER" id="PTHR37162:SF1">
    <property type="entry name" value="BED-TYPE DOMAIN-CONTAINING PROTEIN"/>
    <property type="match status" value="1"/>
</dbReference>
<dbReference type="AlphaFoldDB" id="A0A1Y1LKR0"/>
<accession>A0A1Y1LKR0</accession>